<protein>
    <recommendedName>
        <fullName evidence="4">nitrite reductase (cytochrome; ammonia-forming)</fullName>
        <ecNumber evidence="4">1.7.2.2</ecNumber>
    </recommendedName>
</protein>
<dbReference type="PANTHER" id="PTHR30633:SF0">
    <property type="entry name" value="CYTOCHROME C-552"/>
    <property type="match status" value="1"/>
</dbReference>
<dbReference type="Gene3D" id="1.10.1130.10">
    <property type="entry name" value="Flavocytochrome C3, Chain A"/>
    <property type="match status" value="1"/>
</dbReference>
<keyword evidence="9" id="KW-0106">Calcium</keyword>
<keyword evidence="5" id="KW-0813">Transport</keyword>
<organism evidence="15 16">
    <name type="scientific">Pseudomonas zhanjiangensis</name>
    <dbReference type="NCBI Taxonomy" id="3239015"/>
    <lineage>
        <taxon>Bacteria</taxon>
        <taxon>Pseudomonadati</taxon>
        <taxon>Pseudomonadota</taxon>
        <taxon>Gammaproteobacteria</taxon>
        <taxon>Pseudomonadales</taxon>
        <taxon>Pseudomonadaceae</taxon>
        <taxon>Pseudomonas</taxon>
    </lineage>
</organism>
<keyword evidence="7" id="KW-0479">Metal-binding</keyword>
<keyword evidence="8" id="KW-0732">Signal</keyword>
<name>A0ABV3YTW7_9PSED</name>
<keyword evidence="6" id="KW-0349">Heme</keyword>
<dbReference type="InterPro" id="IPR036280">
    <property type="entry name" value="Multihaem_cyt_sf"/>
</dbReference>
<dbReference type="SUPFAM" id="SSF48695">
    <property type="entry name" value="Multiheme cytochromes"/>
    <property type="match status" value="1"/>
</dbReference>
<sequence>MKRAIWALWLSTLLALAGWYGYRLYAGDELQAFNPGPLSAGHHQLEQACGACHLNPLGGGEVLQKACVSCHGEELKAAHDAHPQSKFSDPRNADRLAHLDARYCLACHVEHAPERTREMAVTQPDDFCVHCHARIAEERPSHQGMAFATCASAGCHNYHDNRALYEDFLVRSADQPVFQAIARIAAPASLADKHPGWQKPAAAPQADAPLERQTDAAVADWLASAHAEAGVNCSDCHQAQSAGWEARPALQVCQGCHAGEAQGFFAGKHGMRLNPALPVKLTPMRPQWSQLPFTAESAGHELGCSSCHGAHRVEQREAAVQACLGCHADEHSLAYQDSPHQQLWLAEQRGELPPGSGVSCASCHLPRETAEVHGQSRRLVQHNQNANLRPNEKMLRGVCLDCHGLPFALDALADPRLLQNNFQGTPAQHVPSVDMALERASSELHR</sequence>
<comment type="similarity">
    <text evidence="3">Belongs to the cytochrome c-552 family.</text>
</comment>
<evidence type="ECO:0000256" key="10">
    <source>
        <dbReference type="ARBA" id="ARBA00022982"/>
    </source>
</evidence>
<proteinExistence type="inferred from homology"/>
<keyword evidence="12" id="KW-0408">Iron</keyword>
<dbReference type="Proteomes" id="UP001560296">
    <property type="component" value="Unassembled WGS sequence"/>
</dbReference>
<evidence type="ECO:0000256" key="5">
    <source>
        <dbReference type="ARBA" id="ARBA00022448"/>
    </source>
</evidence>
<reference evidence="15 16" key="1">
    <citation type="submission" date="2024-07" db="EMBL/GenBank/DDBJ databases">
        <authorList>
            <person name="Li M."/>
        </authorList>
    </citation>
    <scope>NUCLEOTIDE SEQUENCE [LARGE SCALE GENOMIC DNA]</scope>
    <source>
        <strain evidence="15 16">25A3E</strain>
    </source>
</reference>
<dbReference type="InterPro" id="IPR012286">
    <property type="entry name" value="Tetrahaem_cytochrome"/>
</dbReference>
<comment type="cofactor">
    <cofactor evidence="1">
        <name>heme c</name>
        <dbReference type="ChEBI" id="CHEBI:61717"/>
    </cofactor>
</comment>
<evidence type="ECO:0000256" key="13">
    <source>
        <dbReference type="ARBA" id="ARBA00049131"/>
    </source>
</evidence>
<evidence type="ECO:0000256" key="8">
    <source>
        <dbReference type="ARBA" id="ARBA00022729"/>
    </source>
</evidence>
<keyword evidence="10" id="KW-0249">Electron transport</keyword>
<evidence type="ECO:0000256" key="2">
    <source>
        <dbReference type="ARBA" id="ARBA00004196"/>
    </source>
</evidence>
<comment type="subcellular location">
    <subcellularLocation>
        <location evidence="2">Cell envelope</location>
    </subcellularLocation>
</comment>
<evidence type="ECO:0000256" key="7">
    <source>
        <dbReference type="ARBA" id="ARBA00022723"/>
    </source>
</evidence>
<feature type="domain" description="Tetrahaem cytochrome" evidence="14">
    <location>
        <begin position="42"/>
        <end position="132"/>
    </location>
</feature>
<comment type="catalytic activity">
    <reaction evidence="13">
        <text>6 Fe(III)-[cytochrome c] + NH4(+) + 2 H2O = 6 Fe(II)-[cytochrome c] + nitrite + 8 H(+)</text>
        <dbReference type="Rhea" id="RHEA:13089"/>
        <dbReference type="Rhea" id="RHEA-COMP:10350"/>
        <dbReference type="Rhea" id="RHEA-COMP:14399"/>
        <dbReference type="ChEBI" id="CHEBI:15377"/>
        <dbReference type="ChEBI" id="CHEBI:15378"/>
        <dbReference type="ChEBI" id="CHEBI:16301"/>
        <dbReference type="ChEBI" id="CHEBI:28938"/>
        <dbReference type="ChEBI" id="CHEBI:29033"/>
        <dbReference type="ChEBI" id="CHEBI:29034"/>
        <dbReference type="EC" id="1.7.2.2"/>
    </reaction>
</comment>
<dbReference type="EC" id="1.7.2.2" evidence="4"/>
<dbReference type="RefSeq" id="WP_369286493.1">
    <property type="nucleotide sequence ID" value="NZ_JBFTEG010000003.1"/>
</dbReference>
<evidence type="ECO:0000256" key="9">
    <source>
        <dbReference type="ARBA" id="ARBA00022837"/>
    </source>
</evidence>
<evidence type="ECO:0000259" key="14">
    <source>
        <dbReference type="Pfam" id="PF14537"/>
    </source>
</evidence>
<accession>A0ABV3YTW7</accession>
<evidence type="ECO:0000256" key="11">
    <source>
        <dbReference type="ARBA" id="ARBA00023002"/>
    </source>
</evidence>
<evidence type="ECO:0000313" key="16">
    <source>
        <dbReference type="Proteomes" id="UP001560296"/>
    </source>
</evidence>
<dbReference type="EMBL" id="JBFTEG010000003">
    <property type="protein sequence ID" value="MEX6501517.1"/>
    <property type="molecule type" value="Genomic_DNA"/>
</dbReference>
<dbReference type="InterPro" id="IPR003321">
    <property type="entry name" value="Cyt_c552"/>
</dbReference>
<evidence type="ECO:0000313" key="15">
    <source>
        <dbReference type="EMBL" id="MEX6501517.1"/>
    </source>
</evidence>
<keyword evidence="16" id="KW-1185">Reference proteome</keyword>
<comment type="caution">
    <text evidence="15">The sequence shown here is derived from an EMBL/GenBank/DDBJ whole genome shotgun (WGS) entry which is preliminary data.</text>
</comment>
<evidence type="ECO:0000256" key="3">
    <source>
        <dbReference type="ARBA" id="ARBA00009288"/>
    </source>
</evidence>
<dbReference type="PANTHER" id="PTHR30633">
    <property type="entry name" value="CYTOCHROME C-552 RESPIRATORY NITRITE REDUCTASE"/>
    <property type="match status" value="1"/>
</dbReference>
<gene>
    <name evidence="15" type="ORF">AB5S05_05530</name>
</gene>
<evidence type="ECO:0000256" key="12">
    <source>
        <dbReference type="ARBA" id="ARBA00023004"/>
    </source>
</evidence>
<evidence type="ECO:0000256" key="4">
    <source>
        <dbReference type="ARBA" id="ARBA00011887"/>
    </source>
</evidence>
<dbReference type="Pfam" id="PF14537">
    <property type="entry name" value="Cytochrom_c3_2"/>
    <property type="match status" value="1"/>
</dbReference>
<evidence type="ECO:0000256" key="1">
    <source>
        <dbReference type="ARBA" id="ARBA00001926"/>
    </source>
</evidence>
<evidence type="ECO:0000256" key="6">
    <source>
        <dbReference type="ARBA" id="ARBA00022617"/>
    </source>
</evidence>
<keyword evidence="11" id="KW-0560">Oxidoreductase</keyword>
<dbReference type="Gene3D" id="3.90.10.10">
    <property type="entry name" value="Cytochrome C3"/>
    <property type="match status" value="2"/>
</dbReference>